<dbReference type="InterPro" id="IPR003835">
    <property type="entry name" value="Glyco_trans_19"/>
</dbReference>
<keyword evidence="5 11" id="KW-0444">Lipid biosynthesis</keyword>
<dbReference type="GO" id="GO:0009245">
    <property type="term" value="P:lipid A biosynthetic process"/>
    <property type="evidence" value="ECO:0007669"/>
    <property type="project" value="UniProtKB-UniRule"/>
</dbReference>
<comment type="function">
    <text evidence="1 11">Condensation of UDP-2,3-diacylglucosamine and 2,3-diacylglucosamine-1-phosphate to form lipid A disaccharide, a precursor of lipid A, a phosphorylated glycolipid that anchors the lipopolysaccharide to the outer membrane of the cell.</text>
</comment>
<dbReference type="GO" id="GO:0016020">
    <property type="term" value="C:membrane"/>
    <property type="evidence" value="ECO:0007669"/>
    <property type="project" value="GOC"/>
</dbReference>
<dbReference type="EMBL" id="PPSX01000097">
    <property type="protein sequence ID" value="RZQ51456.1"/>
    <property type="molecule type" value="Genomic_DNA"/>
</dbReference>
<evidence type="ECO:0000313" key="12">
    <source>
        <dbReference type="EMBL" id="RZQ51456.1"/>
    </source>
</evidence>
<dbReference type="UniPathway" id="UPA00973"/>
<gene>
    <name evidence="11" type="primary">lpxB</name>
    <name evidence="12" type="ORF">C1E23_19315</name>
</gene>
<accession>A0A4Q7IJR1</accession>
<dbReference type="EC" id="2.4.1.182" evidence="3 11"/>
<comment type="caution">
    <text evidence="12">The sequence shown here is derived from an EMBL/GenBank/DDBJ whole genome shotgun (WGS) entry which is preliminary data.</text>
</comment>
<protein>
    <recommendedName>
        <fullName evidence="4 11">Lipid-A-disaccharide synthase</fullName>
        <ecNumber evidence="3 11">2.4.1.182</ecNumber>
    </recommendedName>
</protein>
<evidence type="ECO:0000256" key="4">
    <source>
        <dbReference type="ARBA" id="ARBA00020902"/>
    </source>
</evidence>
<keyword evidence="8 11" id="KW-0808">Transferase</keyword>
<sequence>MTTNTQPITIGVVAGELSGDILGAGLIKALKVHYPNARFIGIAGPKMQAEGCESLFDMEELAVMGLVEVLGSLPRLLKIRKQLVQHFIDNPPDVYVGIDAPDFNLRVEKPLKAAGIKTVQYVSPSVWAWRQKRIFNIAEATSLVLSLLPFEKAFYDKHEVPCTFVGHTLADDIPLETDTNAARTKLNLSAEDTVLALLPGSRGSEVGLLSETYLQTAQKLQERIPELKVIVPLVNDKRKAQFTEIKEKAAPNLKVQLLGGQSSEAMTAANAVLLASGTATLEAMLYKKPMVVGYKFKPVSYWIFKNFFTFNIKYFSLPNLLADAPLVPEFLQDECNSDALADALFPMLKGDSQALIDKFYDIHNNIRLDASKQAALAVKELINAN</sequence>
<reference evidence="12 13" key="1">
    <citation type="submission" date="2018-01" db="EMBL/GenBank/DDBJ databases">
        <title>Co-occurrence of chitin degradation, pigmentation and bioactivity in marine Pseudoalteromonas.</title>
        <authorList>
            <person name="Paulsen S."/>
            <person name="Gram L."/>
            <person name="Machado H."/>
        </authorList>
    </citation>
    <scope>NUCLEOTIDE SEQUENCE [LARGE SCALE GENOMIC DNA]</scope>
    <source>
        <strain evidence="12 13">S3898</strain>
    </source>
</reference>
<evidence type="ECO:0000256" key="3">
    <source>
        <dbReference type="ARBA" id="ARBA00012687"/>
    </source>
</evidence>
<dbReference type="Pfam" id="PF02684">
    <property type="entry name" value="LpxB"/>
    <property type="match status" value="1"/>
</dbReference>
<dbReference type="NCBIfam" id="TIGR00215">
    <property type="entry name" value="lpxB"/>
    <property type="match status" value="1"/>
</dbReference>
<dbReference type="RefSeq" id="WP_130257118.1">
    <property type="nucleotide sequence ID" value="NZ_PPSX01000097.1"/>
</dbReference>
<keyword evidence="9 11" id="KW-0443">Lipid metabolism</keyword>
<evidence type="ECO:0000313" key="13">
    <source>
        <dbReference type="Proteomes" id="UP000291338"/>
    </source>
</evidence>
<evidence type="ECO:0000256" key="5">
    <source>
        <dbReference type="ARBA" id="ARBA00022516"/>
    </source>
</evidence>
<organism evidence="12 13">
    <name type="scientific">Pseudoalteromonas phenolica</name>
    <dbReference type="NCBI Taxonomy" id="161398"/>
    <lineage>
        <taxon>Bacteria</taxon>
        <taxon>Pseudomonadati</taxon>
        <taxon>Pseudomonadota</taxon>
        <taxon>Gammaproteobacteria</taxon>
        <taxon>Alteromonadales</taxon>
        <taxon>Pseudoalteromonadaceae</taxon>
        <taxon>Pseudoalteromonas</taxon>
    </lineage>
</organism>
<comment type="catalytic activity">
    <reaction evidence="10 11">
        <text>a lipid X + a UDP-2-N,3-O-bis[(3R)-3-hydroxyacyl]-alpha-D-glucosamine = a lipid A disaccharide + UDP + H(+)</text>
        <dbReference type="Rhea" id="RHEA:67828"/>
        <dbReference type="ChEBI" id="CHEBI:15378"/>
        <dbReference type="ChEBI" id="CHEBI:58223"/>
        <dbReference type="ChEBI" id="CHEBI:137748"/>
        <dbReference type="ChEBI" id="CHEBI:176338"/>
        <dbReference type="ChEBI" id="CHEBI:176343"/>
        <dbReference type="EC" id="2.4.1.182"/>
    </reaction>
</comment>
<dbReference type="GO" id="GO:0005543">
    <property type="term" value="F:phospholipid binding"/>
    <property type="evidence" value="ECO:0007669"/>
    <property type="project" value="TreeGrafter"/>
</dbReference>
<comment type="pathway">
    <text evidence="11">Bacterial outer membrane biogenesis; LPS lipid A biosynthesis.</text>
</comment>
<evidence type="ECO:0000256" key="8">
    <source>
        <dbReference type="ARBA" id="ARBA00022679"/>
    </source>
</evidence>
<dbReference type="AlphaFoldDB" id="A0A4Q7IJR1"/>
<evidence type="ECO:0000256" key="2">
    <source>
        <dbReference type="ARBA" id="ARBA00007868"/>
    </source>
</evidence>
<dbReference type="SUPFAM" id="SSF53756">
    <property type="entry name" value="UDP-Glycosyltransferase/glycogen phosphorylase"/>
    <property type="match status" value="1"/>
</dbReference>
<dbReference type="GO" id="GO:0008915">
    <property type="term" value="F:lipid-A-disaccharide synthase activity"/>
    <property type="evidence" value="ECO:0007669"/>
    <property type="project" value="UniProtKB-UniRule"/>
</dbReference>
<dbReference type="PANTHER" id="PTHR30372:SF4">
    <property type="entry name" value="LIPID-A-DISACCHARIDE SYNTHASE, MITOCHONDRIAL-RELATED"/>
    <property type="match status" value="1"/>
</dbReference>
<comment type="similarity">
    <text evidence="2 11">Belongs to the LpxB family.</text>
</comment>
<evidence type="ECO:0000256" key="7">
    <source>
        <dbReference type="ARBA" id="ARBA00022676"/>
    </source>
</evidence>
<dbReference type="PANTHER" id="PTHR30372">
    <property type="entry name" value="LIPID-A-DISACCHARIDE SYNTHASE"/>
    <property type="match status" value="1"/>
</dbReference>
<dbReference type="Proteomes" id="UP000291338">
    <property type="component" value="Unassembled WGS sequence"/>
</dbReference>
<keyword evidence="6 11" id="KW-0441">Lipid A biosynthesis</keyword>
<keyword evidence="7 11" id="KW-0328">Glycosyltransferase</keyword>
<evidence type="ECO:0000256" key="6">
    <source>
        <dbReference type="ARBA" id="ARBA00022556"/>
    </source>
</evidence>
<proteinExistence type="inferred from homology"/>
<evidence type="ECO:0000256" key="9">
    <source>
        <dbReference type="ARBA" id="ARBA00023098"/>
    </source>
</evidence>
<dbReference type="HAMAP" id="MF_00392">
    <property type="entry name" value="LpxB"/>
    <property type="match status" value="1"/>
</dbReference>
<evidence type="ECO:0000256" key="10">
    <source>
        <dbReference type="ARBA" id="ARBA00048975"/>
    </source>
</evidence>
<name>A0A4Q7IJR1_9GAMM</name>
<evidence type="ECO:0000256" key="1">
    <source>
        <dbReference type="ARBA" id="ARBA00002056"/>
    </source>
</evidence>
<evidence type="ECO:0000256" key="11">
    <source>
        <dbReference type="HAMAP-Rule" id="MF_00392"/>
    </source>
</evidence>